<organism evidence="11 12">
    <name type="scientific">Veillonella infantium</name>
    <dbReference type="NCBI Taxonomy" id="1911679"/>
    <lineage>
        <taxon>Bacteria</taxon>
        <taxon>Bacillati</taxon>
        <taxon>Bacillota</taxon>
        <taxon>Negativicutes</taxon>
        <taxon>Veillonellales</taxon>
        <taxon>Veillonellaceae</taxon>
        <taxon>Veillonella</taxon>
    </lineage>
</organism>
<keyword evidence="4" id="KW-1003">Cell membrane</keyword>
<feature type="transmembrane region" description="Helical" evidence="9">
    <location>
        <begin position="31"/>
        <end position="64"/>
    </location>
</feature>
<dbReference type="PANTHER" id="PTHR33451">
    <property type="entry name" value="MALATE-2H(+)/NA(+)-LACTATE ANTIPORTER"/>
    <property type="match status" value="1"/>
</dbReference>
<evidence type="ECO:0000256" key="7">
    <source>
        <dbReference type="ARBA" id="ARBA00023136"/>
    </source>
</evidence>
<keyword evidence="3" id="KW-0050">Antiport</keyword>
<feature type="transmembrane region" description="Helical" evidence="9">
    <location>
        <begin position="318"/>
        <end position="341"/>
    </location>
</feature>
<evidence type="ECO:0000259" key="10">
    <source>
        <dbReference type="Pfam" id="PF03553"/>
    </source>
</evidence>
<keyword evidence="12" id="KW-1185">Reference proteome</keyword>
<name>A0ABX5C5E6_9FIRM</name>
<evidence type="ECO:0000256" key="2">
    <source>
        <dbReference type="ARBA" id="ARBA00022448"/>
    </source>
</evidence>
<feature type="transmembrane region" description="Helical" evidence="9">
    <location>
        <begin position="240"/>
        <end position="263"/>
    </location>
</feature>
<evidence type="ECO:0000256" key="3">
    <source>
        <dbReference type="ARBA" id="ARBA00022449"/>
    </source>
</evidence>
<comment type="subcellular location">
    <subcellularLocation>
        <location evidence="1">Cell membrane</location>
        <topology evidence="1">Multi-pass membrane protein</topology>
    </subcellularLocation>
</comment>
<proteinExistence type="inferred from homology"/>
<feature type="transmembrane region" description="Helical" evidence="9">
    <location>
        <begin position="85"/>
        <end position="111"/>
    </location>
</feature>
<feature type="transmembrane region" description="Helical" evidence="9">
    <location>
        <begin position="210"/>
        <end position="228"/>
    </location>
</feature>
<evidence type="ECO:0000313" key="12">
    <source>
        <dbReference type="Proteomes" id="UP000238899"/>
    </source>
</evidence>
<evidence type="ECO:0000256" key="1">
    <source>
        <dbReference type="ARBA" id="ARBA00004651"/>
    </source>
</evidence>
<reference evidence="11 12" key="1">
    <citation type="journal article" date="2018" name="Int. J. Syst. Evol. Microbiol.">
        <title>Veillonella infantium sp. nov., an anaerobic, Gram-stain-negative coccus isolated from tongue biofilm of a Thai child.</title>
        <authorList>
            <person name="Mashima I."/>
            <person name="Liao Y.C."/>
            <person name="Miyakawa H."/>
            <person name="Theodorea C.F."/>
            <person name="Thawboon B."/>
            <person name="Thaweboon S."/>
            <person name="Scannapieco F.A."/>
            <person name="Nakazawa F."/>
        </authorList>
    </citation>
    <scope>NUCLEOTIDE SEQUENCE [LARGE SCALE GENOMIC DNA]</scope>
    <source>
        <strain evidence="11 12">T11011-4</strain>
    </source>
</reference>
<dbReference type="InterPro" id="IPR018461">
    <property type="entry name" value="Na/H_Antiport_NhaC-like_C"/>
</dbReference>
<accession>A0ABX5C5E6</accession>
<feature type="transmembrane region" description="Helical" evidence="9">
    <location>
        <begin position="123"/>
        <end position="153"/>
    </location>
</feature>
<evidence type="ECO:0000256" key="5">
    <source>
        <dbReference type="ARBA" id="ARBA00022692"/>
    </source>
</evidence>
<keyword evidence="6 9" id="KW-1133">Transmembrane helix</keyword>
<dbReference type="PANTHER" id="PTHR33451:SF3">
    <property type="entry name" value="MALATE-2H(+)_NA(+)-LACTATE ANTIPORTER"/>
    <property type="match status" value="1"/>
</dbReference>
<keyword evidence="2" id="KW-0813">Transport</keyword>
<sequence>MKWLQLILNAFLKYQQGRSLMPKNTESLIGLLISILVIILAVANGIAIGYALIVVWCIMAFVFYRKGYQPRELLNLSWTGAKTSIVVMQIFLLIGWLIAMWQAAGVIPMIIATGIDLISPSIFIASAFLLTALVSMLLGTALGTVGTMGIVLITMARAGNIPEDIVAGAIIAGAYFGDRNGPLSSSASLVAALTHTKVPTNIPIMFKDGLPALVISTVLYLLLSQWFPLNYTNSLLSDTIHFVFNIDWTLWIPVIIVIGLLPLKVSIRWPIGVSALAAAILAYTNQGATLSELGWYTLTGFELPHYNPLADIIHGGGLQTMFIPTLSIFMATAISGMLEGVGFWNDVRQLLERAKTRSDIFAANVGLALLTGAVGCSQAIAVVMTHSIMRITYAQRGIQDEDVMLDFENSGIVIAPLLPWNIAAYVPVVMMGTSIAGFVPFAFFLYLVPIIYWLRLRKQDQPIIG</sequence>
<comment type="similarity">
    <text evidence="8">Belongs to the NhaC Na(+)/H(+) (TC 2.A.35) antiporter family.</text>
</comment>
<keyword evidence="7 9" id="KW-0472">Membrane</keyword>
<dbReference type="InterPro" id="IPR052180">
    <property type="entry name" value="NhaC_Na-H+_Antiporter"/>
</dbReference>
<dbReference type="Pfam" id="PF03553">
    <property type="entry name" value="Na_H_antiporter"/>
    <property type="match status" value="1"/>
</dbReference>
<evidence type="ECO:0000256" key="8">
    <source>
        <dbReference type="ARBA" id="ARBA00038435"/>
    </source>
</evidence>
<gene>
    <name evidence="11" type="ORF">VCHSUH03_04915</name>
</gene>
<feature type="domain" description="Na+/H+ antiporter NhaC-like C-terminal" evidence="10">
    <location>
        <begin position="173"/>
        <end position="451"/>
    </location>
</feature>
<feature type="transmembrane region" description="Helical" evidence="9">
    <location>
        <begin position="275"/>
        <end position="298"/>
    </location>
</feature>
<evidence type="ECO:0000256" key="4">
    <source>
        <dbReference type="ARBA" id="ARBA00022475"/>
    </source>
</evidence>
<dbReference type="EMBL" id="PPDD01000008">
    <property type="protein sequence ID" value="PQL58116.1"/>
    <property type="molecule type" value="Genomic_DNA"/>
</dbReference>
<feature type="transmembrane region" description="Helical" evidence="9">
    <location>
        <begin position="361"/>
        <end position="384"/>
    </location>
</feature>
<evidence type="ECO:0000313" key="11">
    <source>
        <dbReference type="EMBL" id="PQL58116.1"/>
    </source>
</evidence>
<protein>
    <submittedName>
        <fullName evidence="11">Sodium:proton antiporter</fullName>
    </submittedName>
</protein>
<keyword evidence="5 9" id="KW-0812">Transmembrane</keyword>
<evidence type="ECO:0000256" key="9">
    <source>
        <dbReference type="SAM" id="Phobius"/>
    </source>
</evidence>
<evidence type="ECO:0000256" key="6">
    <source>
        <dbReference type="ARBA" id="ARBA00022989"/>
    </source>
</evidence>
<comment type="caution">
    <text evidence="11">The sequence shown here is derived from an EMBL/GenBank/DDBJ whole genome shotgun (WGS) entry which is preliminary data.</text>
</comment>
<dbReference type="Proteomes" id="UP000238899">
    <property type="component" value="Unassembled WGS sequence"/>
</dbReference>
<feature type="transmembrane region" description="Helical" evidence="9">
    <location>
        <begin position="422"/>
        <end position="448"/>
    </location>
</feature>